<dbReference type="FunFam" id="1.10.630.10:FF:000007">
    <property type="entry name" value="Cytochrome P450 76C4"/>
    <property type="match status" value="1"/>
</dbReference>
<dbReference type="Gene3D" id="1.10.630.10">
    <property type="entry name" value="Cytochrome P450"/>
    <property type="match status" value="1"/>
</dbReference>
<dbReference type="InterPro" id="IPR002401">
    <property type="entry name" value="Cyt_P450_E_grp-I"/>
</dbReference>
<evidence type="ECO:0000256" key="7">
    <source>
        <dbReference type="RuleBase" id="RU000461"/>
    </source>
</evidence>
<dbReference type="PRINTS" id="PR00385">
    <property type="entry name" value="P450"/>
</dbReference>
<accession>A0A835EB79</accession>
<comment type="similarity">
    <text evidence="1 7">Belongs to the cytochrome P450 family.</text>
</comment>
<keyword evidence="9" id="KW-1185">Reference proteome</keyword>
<dbReference type="InterPro" id="IPR036396">
    <property type="entry name" value="Cyt_P450_sf"/>
</dbReference>
<dbReference type="SUPFAM" id="SSF48264">
    <property type="entry name" value="Cytochrome P450"/>
    <property type="match status" value="1"/>
</dbReference>
<dbReference type="PANTHER" id="PTHR47950:SF48">
    <property type="entry name" value="CYTOCHROME P450 FAMILY PROTEIN, EXPRESSED"/>
    <property type="match status" value="1"/>
</dbReference>
<dbReference type="PANTHER" id="PTHR47950">
    <property type="entry name" value="CYTOCHROME P450, FAMILY 76, SUBFAMILY C, POLYPEPTIDE 5-RELATED"/>
    <property type="match status" value="1"/>
</dbReference>
<keyword evidence="2 6" id="KW-0479">Metal-binding</keyword>
<evidence type="ECO:0000256" key="6">
    <source>
        <dbReference type="PIRSR" id="PIRSR602401-1"/>
    </source>
</evidence>
<dbReference type="GO" id="GO:0020037">
    <property type="term" value="F:heme binding"/>
    <property type="evidence" value="ECO:0007669"/>
    <property type="project" value="InterPro"/>
</dbReference>
<proteinExistence type="inferred from homology"/>
<evidence type="ECO:0000256" key="5">
    <source>
        <dbReference type="ARBA" id="ARBA00023004"/>
    </source>
</evidence>
<keyword evidence="5 6" id="KW-0408">Iron</keyword>
<keyword evidence="3" id="KW-0611">Plant defense</keyword>
<dbReference type="InterPro" id="IPR001128">
    <property type="entry name" value="Cyt_P450"/>
</dbReference>
<comment type="caution">
    <text evidence="8">The sequence shown here is derived from an EMBL/GenBank/DDBJ whole genome shotgun (WGS) entry which is preliminary data.</text>
</comment>
<evidence type="ECO:0000256" key="4">
    <source>
        <dbReference type="ARBA" id="ARBA00023002"/>
    </source>
</evidence>
<gene>
    <name evidence="8" type="ORF">HU200_047964</name>
</gene>
<name>A0A835EB79_9POAL</name>
<dbReference type="GO" id="GO:0051502">
    <property type="term" value="P:diterpene phytoalexin biosynthetic process"/>
    <property type="evidence" value="ECO:0007669"/>
    <property type="project" value="UniProtKB-ARBA"/>
</dbReference>
<dbReference type="Pfam" id="PF00067">
    <property type="entry name" value="p450"/>
    <property type="match status" value="1"/>
</dbReference>
<evidence type="ECO:0008006" key="10">
    <source>
        <dbReference type="Google" id="ProtNLM"/>
    </source>
</evidence>
<evidence type="ECO:0000256" key="1">
    <source>
        <dbReference type="ARBA" id="ARBA00010617"/>
    </source>
</evidence>
<dbReference type="PRINTS" id="PR00463">
    <property type="entry name" value="EP450I"/>
</dbReference>
<protein>
    <recommendedName>
        <fullName evidence="10">Cytochrome P450</fullName>
    </recommendedName>
</protein>
<organism evidence="8 9">
    <name type="scientific">Digitaria exilis</name>
    <dbReference type="NCBI Taxonomy" id="1010633"/>
    <lineage>
        <taxon>Eukaryota</taxon>
        <taxon>Viridiplantae</taxon>
        <taxon>Streptophyta</taxon>
        <taxon>Embryophyta</taxon>
        <taxon>Tracheophyta</taxon>
        <taxon>Spermatophyta</taxon>
        <taxon>Magnoliopsida</taxon>
        <taxon>Liliopsida</taxon>
        <taxon>Poales</taxon>
        <taxon>Poaceae</taxon>
        <taxon>PACMAD clade</taxon>
        <taxon>Panicoideae</taxon>
        <taxon>Panicodae</taxon>
        <taxon>Paniceae</taxon>
        <taxon>Anthephorinae</taxon>
        <taxon>Digitaria</taxon>
    </lineage>
</organism>
<evidence type="ECO:0000256" key="3">
    <source>
        <dbReference type="ARBA" id="ARBA00022821"/>
    </source>
</evidence>
<dbReference type="CDD" id="cd11073">
    <property type="entry name" value="CYP76-like"/>
    <property type="match status" value="1"/>
</dbReference>
<evidence type="ECO:0000256" key="2">
    <source>
        <dbReference type="ARBA" id="ARBA00022723"/>
    </source>
</evidence>
<keyword evidence="7" id="KW-0503">Monooxygenase</keyword>
<dbReference type="Proteomes" id="UP000636709">
    <property type="component" value="Unassembled WGS sequence"/>
</dbReference>
<comment type="cofactor">
    <cofactor evidence="6">
        <name>heme</name>
        <dbReference type="ChEBI" id="CHEBI:30413"/>
    </cofactor>
</comment>
<dbReference type="AlphaFoldDB" id="A0A835EB79"/>
<dbReference type="OrthoDB" id="2789670at2759"/>
<keyword evidence="4 7" id="KW-0560">Oxidoreductase</keyword>
<dbReference type="PROSITE" id="PS00086">
    <property type="entry name" value="CYTOCHROME_P450"/>
    <property type="match status" value="1"/>
</dbReference>
<sequence>MTELLQWLASLLALLLAIYFLDLLAHRRHGLPPGPCPLPVIGSIHLLGDLPHRSLARLSKIHGPLMSLRLGAVTTVAVSSPEIAREFLHKRDAVFATRPVPDAMSSHAMNSVAWMMATELLSPRRLDALRDIRRDKVQELVEHVGRLARQNVAVDVGGVAFTTALNLVSCTVFSRDVTSLGDHGELSEFREVVLQIMEAGGCANLSDFFPAFAGADLQGCRRRAAKVFARLHRVFDAEIYQRQRGREAGEPRRNDFLDLLLDVGTGDNDGTATLDRDTLRSMLTDIFGAGSDTSSSAVEWAMTELLRNPESMKKVCDELATVVGSGRNVEETEIGRLPYLQAVIKETFRLHPPAPLLLPRKAEMTTKIIGYTIPKGAHVLINIWAMGRDSNIWPEPDKFMPERFLDRMVDFKGGDFELIPFGAGCRTCPGMPLAIRMVHQVLGSLLNQFKWKLPFEVERNGVDMAEKLGSLTLVKAVPLCAFATPV</sequence>
<dbReference type="EMBL" id="JACEFO010002193">
    <property type="protein sequence ID" value="KAF8674833.1"/>
    <property type="molecule type" value="Genomic_DNA"/>
</dbReference>
<dbReference type="InterPro" id="IPR017972">
    <property type="entry name" value="Cyt_P450_CS"/>
</dbReference>
<evidence type="ECO:0000313" key="8">
    <source>
        <dbReference type="EMBL" id="KAF8674833.1"/>
    </source>
</evidence>
<feature type="binding site" description="axial binding residue" evidence="6">
    <location>
        <position position="428"/>
    </location>
    <ligand>
        <name>heme</name>
        <dbReference type="ChEBI" id="CHEBI:30413"/>
    </ligand>
    <ligandPart>
        <name>Fe</name>
        <dbReference type="ChEBI" id="CHEBI:18248"/>
    </ligandPart>
</feature>
<dbReference type="GO" id="GO:0006952">
    <property type="term" value="P:defense response"/>
    <property type="evidence" value="ECO:0007669"/>
    <property type="project" value="UniProtKB-KW"/>
</dbReference>
<reference evidence="8" key="1">
    <citation type="submission" date="2020-07" db="EMBL/GenBank/DDBJ databases">
        <title>Genome sequence and genetic diversity analysis of an under-domesticated orphan crop, white fonio (Digitaria exilis).</title>
        <authorList>
            <person name="Bennetzen J.L."/>
            <person name="Chen S."/>
            <person name="Ma X."/>
            <person name="Wang X."/>
            <person name="Yssel A.E.J."/>
            <person name="Chaluvadi S.R."/>
            <person name="Johnson M."/>
            <person name="Gangashetty P."/>
            <person name="Hamidou F."/>
            <person name="Sanogo M.D."/>
            <person name="Zwaenepoel A."/>
            <person name="Wallace J."/>
            <person name="Van De Peer Y."/>
            <person name="Van Deynze A."/>
        </authorList>
    </citation>
    <scope>NUCLEOTIDE SEQUENCE</scope>
    <source>
        <tissue evidence="8">Leaves</tissue>
    </source>
</reference>
<dbReference type="GO" id="GO:0016709">
    <property type="term" value="F:oxidoreductase activity, acting on paired donors, with incorporation or reduction of molecular oxygen, NAD(P)H as one donor, and incorporation of one atom of oxygen"/>
    <property type="evidence" value="ECO:0007669"/>
    <property type="project" value="UniProtKB-ARBA"/>
</dbReference>
<keyword evidence="6 7" id="KW-0349">Heme</keyword>
<evidence type="ECO:0000313" key="9">
    <source>
        <dbReference type="Proteomes" id="UP000636709"/>
    </source>
</evidence>
<dbReference type="GO" id="GO:0005506">
    <property type="term" value="F:iron ion binding"/>
    <property type="evidence" value="ECO:0007669"/>
    <property type="project" value="InterPro"/>
</dbReference>